<dbReference type="InterPro" id="IPR015421">
    <property type="entry name" value="PyrdxlP-dep_Trfase_major"/>
</dbReference>
<dbReference type="CDD" id="cd06453">
    <property type="entry name" value="SufS_like"/>
    <property type="match status" value="1"/>
</dbReference>
<organism evidence="8 9">
    <name type="scientific">Sporolituus thermophilus DSM 23256</name>
    <dbReference type="NCBI Taxonomy" id="1123285"/>
    <lineage>
        <taxon>Bacteria</taxon>
        <taxon>Bacillati</taxon>
        <taxon>Bacillota</taxon>
        <taxon>Negativicutes</taxon>
        <taxon>Selenomonadales</taxon>
        <taxon>Sporomusaceae</taxon>
        <taxon>Sporolituus</taxon>
    </lineage>
</organism>
<protein>
    <recommendedName>
        <fullName evidence="3">cysteine desulfurase</fullName>
        <ecNumber evidence="3">2.8.1.7</ecNumber>
    </recommendedName>
</protein>
<evidence type="ECO:0000313" key="9">
    <source>
        <dbReference type="Proteomes" id="UP000243333"/>
    </source>
</evidence>
<evidence type="ECO:0000256" key="6">
    <source>
        <dbReference type="ARBA" id="ARBA00050776"/>
    </source>
</evidence>
<evidence type="ECO:0000256" key="2">
    <source>
        <dbReference type="ARBA" id="ARBA00010447"/>
    </source>
</evidence>
<keyword evidence="5" id="KW-0663">Pyridoxal phosphate</keyword>
<dbReference type="Gene3D" id="3.40.640.10">
    <property type="entry name" value="Type I PLP-dependent aspartate aminotransferase-like (Major domain)"/>
    <property type="match status" value="1"/>
</dbReference>
<dbReference type="GO" id="GO:0030170">
    <property type="term" value="F:pyridoxal phosphate binding"/>
    <property type="evidence" value="ECO:0007669"/>
    <property type="project" value="InterPro"/>
</dbReference>
<evidence type="ECO:0000256" key="5">
    <source>
        <dbReference type="ARBA" id="ARBA00022898"/>
    </source>
</evidence>
<dbReference type="GO" id="GO:0006534">
    <property type="term" value="P:cysteine metabolic process"/>
    <property type="evidence" value="ECO:0007669"/>
    <property type="project" value="InterPro"/>
</dbReference>
<comment type="cofactor">
    <cofactor evidence="1">
        <name>pyridoxal 5'-phosphate</name>
        <dbReference type="ChEBI" id="CHEBI:597326"/>
    </cofactor>
</comment>
<dbReference type="PANTHER" id="PTHR43586">
    <property type="entry name" value="CYSTEINE DESULFURASE"/>
    <property type="match status" value="1"/>
</dbReference>
<reference evidence="9" key="1">
    <citation type="submission" date="2016-10" db="EMBL/GenBank/DDBJ databases">
        <authorList>
            <person name="Varghese N."/>
            <person name="Submissions S."/>
        </authorList>
    </citation>
    <scope>NUCLEOTIDE SEQUENCE [LARGE SCALE GENOMIC DNA]</scope>
    <source>
        <strain evidence="9">DSM 23256</strain>
    </source>
</reference>
<dbReference type="NCBIfam" id="TIGR01977">
    <property type="entry name" value="am_tr_V_EF2568"/>
    <property type="match status" value="1"/>
</dbReference>
<dbReference type="GO" id="GO:0031071">
    <property type="term" value="F:cysteine desulfurase activity"/>
    <property type="evidence" value="ECO:0007669"/>
    <property type="project" value="UniProtKB-EC"/>
</dbReference>
<dbReference type="Gene3D" id="3.90.1150.10">
    <property type="entry name" value="Aspartate Aminotransferase, domain 1"/>
    <property type="match status" value="1"/>
</dbReference>
<comment type="similarity">
    <text evidence="2">Belongs to the class-V pyridoxal-phosphate-dependent aminotransferase family. Csd subfamily.</text>
</comment>
<dbReference type="SUPFAM" id="SSF53383">
    <property type="entry name" value="PLP-dependent transferases"/>
    <property type="match status" value="1"/>
</dbReference>
<dbReference type="PANTHER" id="PTHR43586:SF4">
    <property type="entry name" value="ISOPENICILLIN N EPIMERASE"/>
    <property type="match status" value="1"/>
</dbReference>
<dbReference type="InterPro" id="IPR016454">
    <property type="entry name" value="Cysteine_dSase"/>
</dbReference>
<dbReference type="STRING" id="1123285.SAMN05660235_01616"/>
<dbReference type="Pfam" id="PF00266">
    <property type="entry name" value="Aminotran_5"/>
    <property type="match status" value="1"/>
</dbReference>
<dbReference type="Proteomes" id="UP000243333">
    <property type="component" value="Unassembled WGS sequence"/>
</dbReference>
<dbReference type="InterPro" id="IPR015422">
    <property type="entry name" value="PyrdxlP-dep_Trfase_small"/>
</dbReference>
<comment type="catalytic activity">
    <reaction evidence="6">
        <text>(sulfur carrier)-H + L-cysteine = (sulfur carrier)-SH + L-alanine</text>
        <dbReference type="Rhea" id="RHEA:43892"/>
        <dbReference type="Rhea" id="RHEA-COMP:14737"/>
        <dbReference type="Rhea" id="RHEA-COMP:14739"/>
        <dbReference type="ChEBI" id="CHEBI:29917"/>
        <dbReference type="ChEBI" id="CHEBI:35235"/>
        <dbReference type="ChEBI" id="CHEBI:57972"/>
        <dbReference type="ChEBI" id="CHEBI:64428"/>
        <dbReference type="EC" id="2.8.1.7"/>
    </reaction>
</comment>
<name>A0A1G7L2Y2_9FIRM</name>
<dbReference type="EC" id="2.8.1.7" evidence="3"/>
<accession>A0A1G7L2Y2</accession>
<dbReference type="InterPro" id="IPR010969">
    <property type="entry name" value="Cys_dSase-rel_unknwn_funct"/>
</dbReference>
<dbReference type="RefSeq" id="WP_093689769.1">
    <property type="nucleotide sequence ID" value="NZ_FNBU01000010.1"/>
</dbReference>
<evidence type="ECO:0000259" key="7">
    <source>
        <dbReference type="Pfam" id="PF00266"/>
    </source>
</evidence>
<dbReference type="OrthoDB" id="9804366at2"/>
<dbReference type="AlphaFoldDB" id="A0A1G7L2Y2"/>
<evidence type="ECO:0000313" key="8">
    <source>
        <dbReference type="EMBL" id="SDF43848.1"/>
    </source>
</evidence>
<evidence type="ECO:0000256" key="3">
    <source>
        <dbReference type="ARBA" id="ARBA00012239"/>
    </source>
</evidence>
<evidence type="ECO:0000256" key="1">
    <source>
        <dbReference type="ARBA" id="ARBA00001933"/>
    </source>
</evidence>
<dbReference type="InterPro" id="IPR010970">
    <property type="entry name" value="Cys_dSase_SufS"/>
</dbReference>
<feature type="domain" description="Aminotransferase class V" evidence="7">
    <location>
        <begin position="2"/>
        <end position="367"/>
    </location>
</feature>
<dbReference type="InterPro" id="IPR000192">
    <property type="entry name" value="Aminotrans_V_dom"/>
</dbReference>
<sequence>MIYLNNAATSWPKPEEVYQAVDGCLRHLAGNPGRGGYGAGHQADRVLYEARDELATIFGVADPSRIVFTYNATDALNMALFGYLRPGDKVVTTAMEHNAVARPLRQLETMGVDLTIVPCDQTGQLDLAAMAAALREGVRAVVMCHASNVTGTIMPVAAVGKLATRYGAALIVDAAQTAGVEEIDVASQNIAMLAFTGHKGLLGPQGTGGLYIREDIDLVPLRYGGTGSLSELDRQPELLPDRLESGTPNTPGVAGLAAGARFIRRVGREVIRAREGRLTEELINGLATIPGVTVYGPRQSEKQTAVVSFTVDGQDTGEVAYRLENEYGIICRAGLHCAPWAHQTIGTLQTGTVRFSPGYFTTEQEIEDALRAVRQVAAKG</sequence>
<keyword evidence="9" id="KW-1185">Reference proteome</keyword>
<dbReference type="InterPro" id="IPR015424">
    <property type="entry name" value="PyrdxlP-dep_Trfase"/>
</dbReference>
<dbReference type="PIRSF" id="PIRSF005572">
    <property type="entry name" value="NifS"/>
    <property type="match status" value="1"/>
</dbReference>
<evidence type="ECO:0000256" key="4">
    <source>
        <dbReference type="ARBA" id="ARBA00022679"/>
    </source>
</evidence>
<keyword evidence="4" id="KW-0808">Transferase</keyword>
<gene>
    <name evidence="8" type="ORF">SAMN05660235_01616</name>
</gene>
<proteinExistence type="inferred from homology"/>
<dbReference type="EMBL" id="FNBU01000010">
    <property type="protein sequence ID" value="SDF43848.1"/>
    <property type="molecule type" value="Genomic_DNA"/>
</dbReference>